<sequence length="221" mass="24916">MEIDIDAEKIKMAVLAVACLYMAGLNLWILFKDWFNEWYRKKKDRKVARRNSVELDERGIPSFVGKSKTDTRLLASLKNKQQQIEENKPIQAIPMEPTLGRKEPEPVTKSTNDLPVSSEEEFILCSGYDKSDAELAGNQSFMIDEFELMAKSLQGKPITKGEEQQVAGIIIRAKGTDLYEQMVSQIDGAKQRALIVLKEYEAEESISGGSKNGGFDLSRYV</sequence>
<proteinExistence type="predicted"/>
<organism evidence="2 3">
    <name type="scientific">Dysgonomonas alginatilytica</name>
    <dbReference type="NCBI Taxonomy" id="1605892"/>
    <lineage>
        <taxon>Bacteria</taxon>
        <taxon>Pseudomonadati</taxon>
        <taxon>Bacteroidota</taxon>
        <taxon>Bacteroidia</taxon>
        <taxon>Bacteroidales</taxon>
        <taxon>Dysgonomonadaceae</taxon>
        <taxon>Dysgonomonas</taxon>
    </lineage>
</organism>
<dbReference type="EMBL" id="QICL01000031">
    <property type="protein sequence ID" value="PXV60117.1"/>
    <property type="molecule type" value="Genomic_DNA"/>
</dbReference>
<keyword evidence="1" id="KW-1133">Transmembrane helix</keyword>
<accession>A0A2V3PR89</accession>
<comment type="caution">
    <text evidence="2">The sequence shown here is derived from an EMBL/GenBank/DDBJ whole genome shotgun (WGS) entry which is preliminary data.</text>
</comment>
<keyword evidence="3" id="KW-1185">Reference proteome</keyword>
<gene>
    <name evidence="2" type="ORF">CLV62_13137</name>
</gene>
<dbReference type="AlphaFoldDB" id="A0A2V3PR89"/>
<evidence type="ECO:0000313" key="2">
    <source>
        <dbReference type="EMBL" id="PXV60117.1"/>
    </source>
</evidence>
<feature type="transmembrane region" description="Helical" evidence="1">
    <location>
        <begin position="12"/>
        <end position="31"/>
    </location>
</feature>
<evidence type="ECO:0000256" key="1">
    <source>
        <dbReference type="SAM" id="Phobius"/>
    </source>
</evidence>
<evidence type="ECO:0000313" key="3">
    <source>
        <dbReference type="Proteomes" id="UP000247973"/>
    </source>
</evidence>
<protein>
    <submittedName>
        <fullName evidence="2">Uncharacterized protein</fullName>
    </submittedName>
</protein>
<keyword evidence="1" id="KW-0812">Transmembrane</keyword>
<dbReference type="Proteomes" id="UP000247973">
    <property type="component" value="Unassembled WGS sequence"/>
</dbReference>
<reference evidence="2 3" key="1">
    <citation type="submission" date="2018-03" db="EMBL/GenBank/DDBJ databases">
        <title>Genomic Encyclopedia of Archaeal and Bacterial Type Strains, Phase II (KMG-II): from individual species to whole genera.</title>
        <authorList>
            <person name="Goeker M."/>
        </authorList>
    </citation>
    <scope>NUCLEOTIDE SEQUENCE [LARGE SCALE GENOMIC DNA]</scope>
    <source>
        <strain evidence="2 3">DSM 100214</strain>
    </source>
</reference>
<keyword evidence="1" id="KW-0472">Membrane</keyword>
<name>A0A2V3PR89_9BACT</name>